<dbReference type="GO" id="GO:0016301">
    <property type="term" value="F:kinase activity"/>
    <property type="evidence" value="ECO:0007669"/>
    <property type="project" value="UniProtKB-KW"/>
</dbReference>
<dbReference type="InterPro" id="IPR037514">
    <property type="entry name" value="Rib-P_diPkinase_arc"/>
</dbReference>
<comment type="subcellular location">
    <subcellularLocation>
        <location evidence="10">Cytoplasm</location>
    </subcellularLocation>
</comment>
<keyword evidence="6 10" id="KW-0418">Kinase</keyword>
<gene>
    <name evidence="10" type="primary">prs</name>
    <name evidence="13" type="ordered locus">Calag_0579</name>
</gene>
<sequence>MKNIVISGTNMVSEEIAKSLANSLSAELCKPIYKVFPDGESYVRLPCNVKDSKAIVVQSLINPQDKSIIEAILLGDAIKESGAKDQILITPYLAYSRQDKVFLEGEPISIRGILKIFSDYYNILATIEIHKEDSLKFFNKKAINIRPYTYMAEKIGFDSKNIAVLSPDIGAIDRAKILSSYLNCEYDYFIKARDRITGEITMQTKELDVKGKDIIVVDDIISTGGTILKATQILKNQGARNIYVMVSHALLLENAEEKLFSNGVNKIYAANTLPKKSKVDYIDVGPLIAKNLSAYLD</sequence>
<keyword evidence="3 10" id="KW-0479">Metal-binding</keyword>
<dbReference type="CDD" id="cd06223">
    <property type="entry name" value="PRTases_typeI"/>
    <property type="match status" value="1"/>
</dbReference>
<comment type="similarity">
    <text evidence="10">Belongs to the ribose-phosphate pyrophosphokinase family. Class III (archaeal) subfamily.</text>
</comment>
<dbReference type="KEGG" id="clg:Calag_0579"/>
<dbReference type="EMBL" id="CP003378">
    <property type="protein sequence ID" value="AFZ70337.1"/>
    <property type="molecule type" value="Genomic_DNA"/>
</dbReference>
<evidence type="ECO:0000313" key="14">
    <source>
        <dbReference type="Proteomes" id="UP000010469"/>
    </source>
</evidence>
<dbReference type="GO" id="GO:0005737">
    <property type="term" value="C:cytoplasm"/>
    <property type="evidence" value="ECO:0007669"/>
    <property type="project" value="UniProtKB-SubCell"/>
</dbReference>
<feature type="binding site" evidence="10">
    <location>
        <begin position="222"/>
        <end position="226"/>
    </location>
    <ligand>
        <name>D-ribose 5-phosphate</name>
        <dbReference type="ChEBI" id="CHEBI:78346"/>
    </ligand>
</feature>
<dbReference type="eggNOG" id="arCOG00067">
    <property type="taxonomic scope" value="Archaea"/>
</dbReference>
<dbReference type="HOGENOM" id="CLU_033546_2_2_2"/>
<proteinExistence type="inferred from homology"/>
<evidence type="ECO:0000259" key="12">
    <source>
        <dbReference type="Pfam" id="PF13793"/>
    </source>
</evidence>
<dbReference type="UniPathway" id="UPA00087">
    <property type="reaction ID" value="UER00172"/>
</dbReference>
<dbReference type="GO" id="GO:0000287">
    <property type="term" value="F:magnesium ion binding"/>
    <property type="evidence" value="ECO:0007669"/>
    <property type="project" value="UniProtKB-UniRule"/>
</dbReference>
<evidence type="ECO:0000256" key="8">
    <source>
        <dbReference type="ARBA" id="ARBA00022842"/>
    </source>
</evidence>
<evidence type="ECO:0000313" key="13">
    <source>
        <dbReference type="EMBL" id="AFZ70337.1"/>
    </source>
</evidence>
<dbReference type="PANTHER" id="PTHR10210">
    <property type="entry name" value="RIBOSE-PHOSPHATE DIPHOSPHOKINASE FAMILY MEMBER"/>
    <property type="match status" value="1"/>
</dbReference>
<evidence type="ECO:0000256" key="4">
    <source>
        <dbReference type="ARBA" id="ARBA00022727"/>
    </source>
</evidence>
<dbReference type="NCBIfam" id="TIGR01251">
    <property type="entry name" value="ribP_PPkin"/>
    <property type="match status" value="1"/>
</dbReference>
<evidence type="ECO:0000256" key="2">
    <source>
        <dbReference type="ARBA" id="ARBA00022679"/>
    </source>
</evidence>
<dbReference type="GO" id="GO:0006015">
    <property type="term" value="P:5-phosphoribose 1-diphosphate biosynthetic process"/>
    <property type="evidence" value="ECO:0007669"/>
    <property type="project" value="UniProtKB-UniRule"/>
</dbReference>
<keyword evidence="2 10" id="KW-0808">Transferase</keyword>
<keyword evidence="5 10" id="KW-0547">Nucleotide-binding</keyword>
<feature type="binding site" evidence="10">
    <location>
        <position position="168"/>
    </location>
    <ligand>
        <name>Mg(2+)</name>
        <dbReference type="ChEBI" id="CHEBI:18420"/>
        <label>2</label>
    </ligand>
</feature>
<dbReference type="GO" id="GO:0002189">
    <property type="term" value="C:ribose phosphate diphosphokinase complex"/>
    <property type="evidence" value="ECO:0007669"/>
    <property type="project" value="TreeGrafter"/>
</dbReference>
<comment type="pathway">
    <text evidence="10">Metabolic intermediate biosynthesis; 5-phospho-alpha-D-ribose 1-diphosphate biosynthesis; 5-phospho-alpha-D-ribose 1-diphosphate from D-ribose 5-phosphate (route I): step 1/1.</text>
</comment>
<dbReference type="PANTHER" id="PTHR10210:SF32">
    <property type="entry name" value="RIBOSE-PHOSPHATE PYROPHOSPHOKINASE 2"/>
    <property type="match status" value="1"/>
</dbReference>
<organism evidence="13 14">
    <name type="scientific">Caldisphaera lagunensis (strain DSM 15908 / JCM 11604 / ANMR 0165 / IC-154)</name>
    <dbReference type="NCBI Taxonomy" id="1056495"/>
    <lineage>
        <taxon>Archaea</taxon>
        <taxon>Thermoproteota</taxon>
        <taxon>Thermoprotei</taxon>
        <taxon>Acidilobales</taxon>
        <taxon>Caldisphaeraceae</taxon>
        <taxon>Caldisphaera</taxon>
    </lineage>
</organism>
<dbReference type="RefSeq" id="WP_015232235.1">
    <property type="nucleotide sequence ID" value="NC_019791.1"/>
</dbReference>
<feature type="binding site" evidence="10">
    <location>
        <position position="218"/>
    </location>
    <ligand>
        <name>D-ribose 5-phosphate</name>
        <dbReference type="ChEBI" id="CHEBI:78346"/>
    </ligand>
</feature>
<dbReference type="InParanoid" id="L0AB21"/>
<reference evidence="14" key="1">
    <citation type="submission" date="2012-03" db="EMBL/GenBank/DDBJ databases">
        <title>Complete genome of Caldisphaera lagunensis DSM 15908.</title>
        <authorList>
            <person name="Lucas S."/>
            <person name="Copeland A."/>
            <person name="Lapidus A."/>
            <person name="Glavina del Rio T."/>
            <person name="Dalin E."/>
            <person name="Tice H."/>
            <person name="Bruce D."/>
            <person name="Goodwin L."/>
            <person name="Pitluck S."/>
            <person name="Peters L."/>
            <person name="Mikhailova N."/>
            <person name="Teshima H."/>
            <person name="Kyrpides N."/>
            <person name="Mavromatis K."/>
            <person name="Ivanova N."/>
            <person name="Brettin T."/>
            <person name="Detter J.C."/>
            <person name="Han C."/>
            <person name="Larimer F."/>
            <person name="Land M."/>
            <person name="Hauser L."/>
            <person name="Markowitz V."/>
            <person name="Cheng J.-F."/>
            <person name="Hugenholtz P."/>
            <person name="Woyke T."/>
            <person name="Wu D."/>
            <person name="Spring S."/>
            <person name="Schroeder M."/>
            <person name="Brambilla E."/>
            <person name="Klenk H.-P."/>
            <person name="Eisen J.A."/>
        </authorList>
    </citation>
    <scope>NUCLEOTIDE SEQUENCE [LARGE SCALE GENOMIC DNA]</scope>
    <source>
        <strain evidence="14">DSM 15908 / JCM 11604 / IC-154</strain>
    </source>
</reference>
<dbReference type="FunFam" id="3.40.50.2020:FF:000014">
    <property type="entry name" value="Ribose-phosphate pyrophosphokinase 1"/>
    <property type="match status" value="1"/>
</dbReference>
<evidence type="ECO:0000256" key="7">
    <source>
        <dbReference type="ARBA" id="ARBA00022840"/>
    </source>
</evidence>
<feature type="binding site" evidence="10">
    <location>
        <begin position="97"/>
        <end position="98"/>
    </location>
    <ligand>
        <name>ATP</name>
        <dbReference type="ChEBI" id="CHEBI:30616"/>
    </ligand>
</feature>
<evidence type="ECO:0000256" key="5">
    <source>
        <dbReference type="ARBA" id="ARBA00022741"/>
    </source>
</evidence>
<protein>
    <recommendedName>
        <fullName evidence="10">Ribose-phosphate pyrophosphokinase</fullName>
        <shortName evidence="10">RPPK</shortName>
        <ecNumber evidence="10">2.7.6.1</ecNumber>
    </recommendedName>
    <alternativeName>
        <fullName evidence="10">5-phospho-D-ribosyl alpha-1-diphosphate synthase</fullName>
    </alternativeName>
    <alternativeName>
        <fullName evidence="10">Phosphoribosyl diphosphate synthase</fullName>
    </alternativeName>
    <alternativeName>
        <fullName evidence="10">Phosphoribosyl pyrophosphate synthase</fullName>
        <shortName evidence="10">P-Rib-PP synthase</shortName>
        <shortName evidence="10">PRPP synthase</shortName>
        <shortName evidence="10">PRPPase</shortName>
    </alternativeName>
</protein>
<dbReference type="STRING" id="1056495.Calag_0579"/>
<feature type="domain" description="Ribose-phosphate pyrophosphokinase N-terminal" evidence="12">
    <location>
        <begin position="13"/>
        <end position="117"/>
    </location>
</feature>
<dbReference type="SUPFAM" id="SSF53271">
    <property type="entry name" value="PRTase-like"/>
    <property type="match status" value="1"/>
</dbReference>
<comment type="cofactor">
    <cofactor evidence="10">
        <name>Mg(2+)</name>
        <dbReference type="ChEBI" id="CHEBI:18420"/>
    </cofactor>
    <text evidence="10">Binds 2 Mg(2+) ions per subunit.</text>
</comment>
<feature type="binding site" evidence="10">
    <location>
        <position position="193"/>
    </location>
    <ligand>
        <name>D-ribose 5-phosphate</name>
        <dbReference type="ChEBI" id="CHEBI:78346"/>
    </ligand>
</feature>
<dbReference type="GeneID" id="14211839"/>
<dbReference type="InterPro" id="IPR005946">
    <property type="entry name" value="Rib-P_diPkinase"/>
</dbReference>
<name>L0AB21_CALLD</name>
<keyword evidence="4 10" id="KW-0545">Nucleotide biosynthesis</keyword>
<evidence type="ECO:0000259" key="11">
    <source>
        <dbReference type="Pfam" id="PF00156"/>
    </source>
</evidence>
<dbReference type="InterPro" id="IPR029099">
    <property type="entry name" value="Pribosyltran_N"/>
</dbReference>
<comment type="catalytic activity">
    <reaction evidence="9 10">
        <text>D-ribose 5-phosphate + ATP = 5-phospho-alpha-D-ribose 1-diphosphate + AMP + H(+)</text>
        <dbReference type="Rhea" id="RHEA:15609"/>
        <dbReference type="ChEBI" id="CHEBI:15378"/>
        <dbReference type="ChEBI" id="CHEBI:30616"/>
        <dbReference type="ChEBI" id="CHEBI:58017"/>
        <dbReference type="ChEBI" id="CHEBI:78346"/>
        <dbReference type="ChEBI" id="CHEBI:456215"/>
        <dbReference type="EC" id="2.7.6.1"/>
    </reaction>
</comment>
<evidence type="ECO:0000256" key="9">
    <source>
        <dbReference type="ARBA" id="ARBA00049535"/>
    </source>
</evidence>
<dbReference type="SMART" id="SM01400">
    <property type="entry name" value="Pribosyltran_N"/>
    <property type="match status" value="1"/>
</dbReference>
<keyword evidence="7 10" id="KW-0067">ATP-binding</keyword>
<evidence type="ECO:0000256" key="1">
    <source>
        <dbReference type="ARBA" id="ARBA00022490"/>
    </source>
</evidence>
<dbReference type="Pfam" id="PF13793">
    <property type="entry name" value="Pribosyltran_N"/>
    <property type="match status" value="1"/>
</dbReference>
<dbReference type="Pfam" id="PF00156">
    <property type="entry name" value="Pribosyltran"/>
    <property type="match status" value="1"/>
</dbReference>
<comment type="function">
    <text evidence="10">Involved in the biosynthesis of the central metabolite phospho-alpha-D-ribosyl-1-pyrophosphate (PRPP) via the transfer of pyrophosphoryl group from ATP to 1-hydroxyl of ribose-5-phosphate (Rib-5-P).</text>
</comment>
<keyword evidence="14" id="KW-1185">Reference proteome</keyword>
<dbReference type="Gene3D" id="3.40.50.2020">
    <property type="match status" value="2"/>
</dbReference>
<dbReference type="AlphaFoldDB" id="L0AB21"/>
<feature type="binding site" evidence="10">
    <location>
        <position position="130"/>
    </location>
    <ligand>
        <name>Mg(2+)</name>
        <dbReference type="ChEBI" id="CHEBI:18420"/>
        <label>1</label>
    </ligand>
</feature>
<feature type="binding site" evidence="10">
    <location>
        <begin position="38"/>
        <end position="40"/>
    </location>
    <ligand>
        <name>ATP</name>
        <dbReference type="ChEBI" id="CHEBI:30616"/>
    </ligand>
</feature>
<keyword evidence="1 10" id="KW-0963">Cytoplasm</keyword>
<dbReference type="Proteomes" id="UP000010469">
    <property type="component" value="Chromosome"/>
</dbReference>
<accession>L0AB21</accession>
<feature type="domain" description="Phosphoribosyltransferase" evidence="11">
    <location>
        <begin position="157"/>
        <end position="248"/>
    </location>
</feature>
<dbReference type="HAMAP" id="MF_00583_A">
    <property type="entry name" value="RibP_PPkinase_A"/>
    <property type="match status" value="1"/>
</dbReference>
<evidence type="ECO:0000256" key="6">
    <source>
        <dbReference type="ARBA" id="ARBA00022777"/>
    </source>
</evidence>
<keyword evidence="8 10" id="KW-0460">Magnesium</keyword>
<evidence type="ECO:0000256" key="10">
    <source>
        <dbReference type="HAMAP-Rule" id="MF_00583"/>
    </source>
</evidence>
<feature type="active site" evidence="10">
    <location>
        <position position="191"/>
    </location>
</feature>
<dbReference type="InterPro" id="IPR000836">
    <property type="entry name" value="PRTase_dom"/>
</dbReference>
<dbReference type="FunCoup" id="L0AB21">
    <property type="interactions" value="201"/>
</dbReference>
<evidence type="ECO:0000256" key="3">
    <source>
        <dbReference type="ARBA" id="ARBA00022723"/>
    </source>
</evidence>
<dbReference type="GO" id="GO:0006164">
    <property type="term" value="P:purine nucleotide biosynthetic process"/>
    <property type="evidence" value="ECO:0007669"/>
    <property type="project" value="TreeGrafter"/>
</dbReference>
<dbReference type="EC" id="2.7.6.1" evidence="10"/>
<dbReference type="InterPro" id="IPR029057">
    <property type="entry name" value="PRTase-like"/>
</dbReference>
<dbReference type="GO" id="GO:0004749">
    <property type="term" value="F:ribose phosphate diphosphokinase activity"/>
    <property type="evidence" value="ECO:0007669"/>
    <property type="project" value="UniProtKB-UniRule"/>
</dbReference>
<dbReference type="GO" id="GO:0005524">
    <property type="term" value="F:ATP binding"/>
    <property type="evidence" value="ECO:0007669"/>
    <property type="project" value="UniProtKB-KW"/>
</dbReference>